<proteinExistence type="predicted"/>
<reference evidence="1 2" key="1">
    <citation type="submission" date="2018-08" db="EMBL/GenBank/DDBJ databases">
        <title>A genome reference for cultivated species of the human gut microbiota.</title>
        <authorList>
            <person name="Zou Y."/>
            <person name="Xue W."/>
            <person name="Luo G."/>
        </authorList>
    </citation>
    <scope>NUCLEOTIDE SEQUENCE [LARGE SCALE GENOMIC DNA]</scope>
    <source>
        <strain evidence="1 2">AF19-1AC</strain>
    </source>
</reference>
<evidence type="ECO:0000313" key="2">
    <source>
        <dbReference type="Proteomes" id="UP000285159"/>
    </source>
</evidence>
<comment type="caution">
    <text evidence="1">The sequence shown here is derived from an EMBL/GenBank/DDBJ whole genome shotgun (WGS) entry which is preliminary data.</text>
</comment>
<dbReference type="AlphaFoldDB" id="A0A412N5T6"/>
<organism evidence="1 2">
    <name type="scientific">Bacteroides clarus</name>
    <dbReference type="NCBI Taxonomy" id="626929"/>
    <lineage>
        <taxon>Bacteria</taxon>
        <taxon>Pseudomonadati</taxon>
        <taxon>Bacteroidota</taxon>
        <taxon>Bacteroidia</taxon>
        <taxon>Bacteroidales</taxon>
        <taxon>Bacteroidaceae</taxon>
        <taxon>Bacteroides</taxon>
    </lineage>
</organism>
<dbReference type="Gene3D" id="2.60.40.10">
    <property type="entry name" value="Immunoglobulins"/>
    <property type="match status" value="1"/>
</dbReference>
<dbReference type="RefSeq" id="WP_181986693.1">
    <property type="nucleotide sequence ID" value="NZ_QRWP01000005.1"/>
</dbReference>
<dbReference type="Proteomes" id="UP000285159">
    <property type="component" value="Unassembled WGS sequence"/>
</dbReference>
<protein>
    <submittedName>
        <fullName evidence="1">Uncharacterized protein</fullName>
    </submittedName>
</protein>
<gene>
    <name evidence="1" type="ORF">DWX38_07305</name>
</gene>
<feature type="non-terminal residue" evidence="1">
    <location>
        <position position="1"/>
    </location>
</feature>
<dbReference type="EMBL" id="QRWP01000005">
    <property type="protein sequence ID" value="RGT33597.1"/>
    <property type="molecule type" value="Genomic_DNA"/>
</dbReference>
<dbReference type="InterPro" id="IPR013783">
    <property type="entry name" value="Ig-like_fold"/>
</dbReference>
<sequence>SSNGTAVIAEENTNPFARTGTVSYIQNNSGKTVSVSLYQYFSTVTLKISYSAVQHIHAPFYWEAAGASGELNPNEEYVSITVELGGELLLEPNCADCEIHFLDDYGQIPVGAGGDFPSSVDFKNYRYSEDDGVQSGTIELGYYMAETIKLTIR</sequence>
<name>A0A412N5T6_9BACE</name>
<evidence type="ECO:0000313" key="1">
    <source>
        <dbReference type="EMBL" id="RGT33597.1"/>
    </source>
</evidence>
<accession>A0A412N5T6</accession>